<protein>
    <submittedName>
        <fullName evidence="2">Uncharacterized protein</fullName>
    </submittedName>
</protein>
<evidence type="ECO:0000313" key="2">
    <source>
        <dbReference type="EnsemblPlants" id="ORUFI05G00550.1"/>
    </source>
</evidence>
<organism evidence="2 3">
    <name type="scientific">Oryza rufipogon</name>
    <name type="common">Brownbeard rice</name>
    <name type="synonym">Asian wild rice</name>
    <dbReference type="NCBI Taxonomy" id="4529"/>
    <lineage>
        <taxon>Eukaryota</taxon>
        <taxon>Viridiplantae</taxon>
        <taxon>Streptophyta</taxon>
        <taxon>Embryophyta</taxon>
        <taxon>Tracheophyta</taxon>
        <taxon>Spermatophyta</taxon>
        <taxon>Magnoliopsida</taxon>
        <taxon>Liliopsida</taxon>
        <taxon>Poales</taxon>
        <taxon>Poaceae</taxon>
        <taxon>BOP clade</taxon>
        <taxon>Oryzoideae</taxon>
        <taxon>Oryzeae</taxon>
        <taxon>Oryzinae</taxon>
        <taxon>Oryza</taxon>
    </lineage>
</organism>
<dbReference type="HOGENOM" id="CLU_1941539_0_0_1"/>
<reference evidence="3" key="1">
    <citation type="submission" date="2013-06" db="EMBL/GenBank/DDBJ databases">
        <authorList>
            <person name="Zhao Q."/>
        </authorList>
    </citation>
    <scope>NUCLEOTIDE SEQUENCE</scope>
    <source>
        <strain evidence="3">cv. W1943</strain>
    </source>
</reference>
<accession>A0A0E0PGG9</accession>
<name>A0A0E0PGG9_ORYRU</name>
<dbReference type="AlphaFoldDB" id="A0A0E0PGG9"/>
<proteinExistence type="predicted"/>
<evidence type="ECO:0000256" key="1">
    <source>
        <dbReference type="SAM" id="MobiDB-lite"/>
    </source>
</evidence>
<feature type="region of interest" description="Disordered" evidence="1">
    <location>
        <begin position="79"/>
        <end position="102"/>
    </location>
</feature>
<keyword evidence="3" id="KW-1185">Reference proteome</keyword>
<dbReference type="EnsemblPlants" id="ORUFI05G00550.1">
    <property type="protein sequence ID" value="ORUFI05G00550.1"/>
    <property type="gene ID" value="ORUFI05G00550"/>
</dbReference>
<sequence length="130" mass="14344">MAIKINLFGNLEAKSNGKASAGGKLKQNTFITLQAEPGLAEETNKYQANPDLAVALRKEHASVNSPATKYLKYRLKKGKGPGVKRITNSEQRTQDRYVSNEQQHGNSVIRADTLIETLLLTWFSKASVID</sequence>
<dbReference type="Proteomes" id="UP000008022">
    <property type="component" value="Unassembled WGS sequence"/>
</dbReference>
<feature type="compositionally biased region" description="Polar residues" evidence="1">
    <location>
        <begin position="86"/>
        <end position="102"/>
    </location>
</feature>
<reference evidence="2" key="2">
    <citation type="submission" date="2015-06" db="UniProtKB">
        <authorList>
            <consortium name="EnsemblPlants"/>
        </authorList>
    </citation>
    <scope>IDENTIFICATION</scope>
</reference>
<evidence type="ECO:0000313" key="3">
    <source>
        <dbReference type="Proteomes" id="UP000008022"/>
    </source>
</evidence>
<dbReference type="Gramene" id="ORUFI05G00550.1">
    <property type="protein sequence ID" value="ORUFI05G00550.1"/>
    <property type="gene ID" value="ORUFI05G00550"/>
</dbReference>